<reference evidence="2 3" key="1">
    <citation type="submission" date="2019-03" db="EMBL/GenBank/DDBJ databases">
        <title>Roseomonas sp. a novel Roseomonas species isolated from Sea whip Gorgonian.</title>
        <authorList>
            <person name="Li F."/>
            <person name="Pan X."/>
            <person name="Huang S."/>
            <person name="Li Z."/>
            <person name="Meng B."/>
        </authorList>
    </citation>
    <scope>NUCLEOTIDE SEQUENCE [LARGE SCALE GENOMIC DNA]</scope>
    <source>
        <strain evidence="2 3">M0104</strain>
    </source>
</reference>
<name>A0A845BC40_9PROT</name>
<comment type="caution">
    <text evidence="2">The sequence shown here is derived from an EMBL/GenBank/DDBJ whole genome shotgun (WGS) entry which is preliminary data.</text>
</comment>
<evidence type="ECO:0008006" key="4">
    <source>
        <dbReference type="Google" id="ProtNLM"/>
    </source>
</evidence>
<accession>A0A845BC40</accession>
<dbReference type="EMBL" id="SNVJ01000010">
    <property type="protein sequence ID" value="MXP64238.1"/>
    <property type="molecule type" value="Genomic_DNA"/>
</dbReference>
<gene>
    <name evidence="2" type="ORF">E0493_12875</name>
</gene>
<organism evidence="2 3">
    <name type="scientific">Teichococcus coralli</name>
    <dbReference type="NCBI Taxonomy" id="2545983"/>
    <lineage>
        <taxon>Bacteria</taxon>
        <taxon>Pseudomonadati</taxon>
        <taxon>Pseudomonadota</taxon>
        <taxon>Alphaproteobacteria</taxon>
        <taxon>Acetobacterales</taxon>
        <taxon>Roseomonadaceae</taxon>
        <taxon>Roseomonas</taxon>
    </lineage>
</organism>
<protein>
    <recommendedName>
        <fullName evidence="4">Lipoprotein</fullName>
    </recommendedName>
</protein>
<dbReference type="OrthoDB" id="7274825at2"/>
<feature type="signal peptide" evidence="1">
    <location>
        <begin position="1"/>
        <end position="21"/>
    </location>
</feature>
<keyword evidence="3" id="KW-1185">Reference proteome</keyword>
<sequence length="197" mass="20939">MRRRATLLLCFALAACGTTQASLPYTPASAPAAPAMARPVVLVTQVTDRRADGREDPNWIGTIRGGFGNPIKRLEAPVPLAEVVRKAFADALLARGLLAPDASTARYHLAVEILALNADQLARREATAEFRVTLRPASGGAPVLMDQERANRVGGSVITLSAGVFGSIDELRQIAQQAMSEAIDRLLDKPSFAAALR</sequence>
<proteinExistence type="predicted"/>
<evidence type="ECO:0000313" key="3">
    <source>
        <dbReference type="Proteomes" id="UP000460715"/>
    </source>
</evidence>
<dbReference type="Proteomes" id="UP000460715">
    <property type="component" value="Unassembled WGS sequence"/>
</dbReference>
<evidence type="ECO:0000256" key="1">
    <source>
        <dbReference type="SAM" id="SignalP"/>
    </source>
</evidence>
<dbReference type="PROSITE" id="PS51257">
    <property type="entry name" value="PROKAR_LIPOPROTEIN"/>
    <property type="match status" value="1"/>
</dbReference>
<dbReference type="RefSeq" id="WP_160937367.1">
    <property type="nucleotide sequence ID" value="NZ_SNVJ01000010.1"/>
</dbReference>
<evidence type="ECO:0000313" key="2">
    <source>
        <dbReference type="EMBL" id="MXP64238.1"/>
    </source>
</evidence>
<keyword evidence="1" id="KW-0732">Signal</keyword>
<feature type="chain" id="PRO_5032525129" description="Lipoprotein" evidence="1">
    <location>
        <begin position="22"/>
        <end position="197"/>
    </location>
</feature>
<dbReference type="AlphaFoldDB" id="A0A845BC40"/>